<dbReference type="PATRIC" id="fig|1319815.3.peg.1448"/>
<keyword evidence="1" id="KW-0378">Hydrolase</keyword>
<dbReference type="InterPro" id="IPR050345">
    <property type="entry name" value="Aliph_Amidase/BUP"/>
</dbReference>
<sequence length="274" mass="30987">MKVFLAQMKPILGNTEKNLKKIVDIVEKEIEKGTEVVVFPELSLTGYLLEEMVYDVALDKVPDILLELSKKISIIVGAVELSEDLYHYNTAFYLEDGEIKHKHRKVYLPTYGLFDEGRYFKEGENIRAFDTKFGRIGMLVCEDIFHQSSSYILGQDGAQTIFVIANSPTRLSSKGLEISNLWESICKTTAISNGCFVIMVNRVGVEDGVNFWGGSFAINPSGDTIEKMEYFKEDGKNVLVEKKEIIKVRFASGSCKNEKIDLVLNELSRIKKSR</sequence>
<dbReference type="CDD" id="cd07586">
    <property type="entry name" value="nitrilase_8"/>
    <property type="match status" value="1"/>
</dbReference>
<dbReference type="InterPro" id="IPR003010">
    <property type="entry name" value="C-N_Hydrolase"/>
</dbReference>
<keyword evidence="4" id="KW-1185">Reference proteome</keyword>
<dbReference type="Pfam" id="PF00795">
    <property type="entry name" value="CN_hydrolase"/>
    <property type="match status" value="1"/>
</dbReference>
<dbReference type="Gene3D" id="3.60.110.10">
    <property type="entry name" value="Carbon-nitrogen hydrolase"/>
    <property type="match status" value="1"/>
</dbReference>
<dbReference type="EMBL" id="AXZF01000054">
    <property type="protein sequence ID" value="ERT68695.1"/>
    <property type="molecule type" value="Genomic_DNA"/>
</dbReference>
<proteinExistence type="predicted"/>
<feature type="domain" description="CN hydrolase" evidence="2">
    <location>
        <begin position="1"/>
        <end position="247"/>
    </location>
</feature>
<dbReference type="PROSITE" id="PS50263">
    <property type="entry name" value="CN_HYDROLASE"/>
    <property type="match status" value="1"/>
</dbReference>
<dbReference type="GO" id="GO:0050126">
    <property type="term" value="F:N-carbamoylputrescine amidase activity"/>
    <property type="evidence" value="ECO:0007669"/>
    <property type="project" value="TreeGrafter"/>
</dbReference>
<protein>
    <recommendedName>
        <fullName evidence="2">CN hydrolase domain-containing protein</fullName>
    </recommendedName>
</protein>
<evidence type="ECO:0000313" key="3">
    <source>
        <dbReference type="EMBL" id="ERT68695.1"/>
    </source>
</evidence>
<accession>U7VB06</accession>
<dbReference type="InterPro" id="IPR036526">
    <property type="entry name" value="C-N_Hydrolase_sf"/>
</dbReference>
<dbReference type="HOGENOM" id="CLU_030130_3_6_0"/>
<evidence type="ECO:0000256" key="1">
    <source>
        <dbReference type="ARBA" id="ARBA00022801"/>
    </source>
</evidence>
<dbReference type="SUPFAM" id="SSF56317">
    <property type="entry name" value="Carbon-nitrogen hydrolase"/>
    <property type="match status" value="1"/>
</dbReference>
<gene>
    <name evidence="3" type="ORF">HMPREF0202_01503</name>
</gene>
<comment type="caution">
    <text evidence="3">The sequence shown here is derived from an EMBL/GenBank/DDBJ whole genome shotgun (WGS) entry which is preliminary data.</text>
</comment>
<dbReference type="PANTHER" id="PTHR43674">
    <property type="entry name" value="NITRILASE C965.09-RELATED"/>
    <property type="match status" value="1"/>
</dbReference>
<dbReference type="STRING" id="1319815.HMPREF0202_01503"/>
<dbReference type="RefSeq" id="WP_023051041.1">
    <property type="nucleotide sequence ID" value="NZ_CP173065.2"/>
</dbReference>
<dbReference type="AlphaFoldDB" id="U7VB06"/>
<evidence type="ECO:0000313" key="4">
    <source>
        <dbReference type="Proteomes" id="UP000017081"/>
    </source>
</evidence>
<dbReference type="PANTHER" id="PTHR43674:SF2">
    <property type="entry name" value="BETA-UREIDOPROPIONASE"/>
    <property type="match status" value="1"/>
</dbReference>
<evidence type="ECO:0000259" key="2">
    <source>
        <dbReference type="PROSITE" id="PS50263"/>
    </source>
</evidence>
<dbReference type="eggNOG" id="COG0388">
    <property type="taxonomic scope" value="Bacteria"/>
</dbReference>
<dbReference type="GO" id="GO:0033388">
    <property type="term" value="P:putrescine biosynthetic process from arginine"/>
    <property type="evidence" value="ECO:0007669"/>
    <property type="project" value="TreeGrafter"/>
</dbReference>
<dbReference type="Proteomes" id="UP000017081">
    <property type="component" value="Unassembled WGS sequence"/>
</dbReference>
<organism evidence="3 4">
    <name type="scientific">Cetobacterium somerae ATCC BAA-474</name>
    <dbReference type="NCBI Taxonomy" id="1319815"/>
    <lineage>
        <taxon>Bacteria</taxon>
        <taxon>Fusobacteriati</taxon>
        <taxon>Fusobacteriota</taxon>
        <taxon>Fusobacteriia</taxon>
        <taxon>Fusobacteriales</taxon>
        <taxon>Fusobacteriaceae</taxon>
        <taxon>Cetobacterium</taxon>
    </lineage>
</organism>
<reference evidence="3 4" key="1">
    <citation type="submission" date="2013-08" db="EMBL/GenBank/DDBJ databases">
        <authorList>
            <person name="Weinstock G."/>
            <person name="Sodergren E."/>
            <person name="Wylie T."/>
            <person name="Fulton L."/>
            <person name="Fulton R."/>
            <person name="Fronick C."/>
            <person name="O'Laughlin M."/>
            <person name="Godfrey J."/>
            <person name="Miner T."/>
            <person name="Herter B."/>
            <person name="Appelbaum E."/>
            <person name="Cordes M."/>
            <person name="Lek S."/>
            <person name="Wollam A."/>
            <person name="Pepin K.H."/>
            <person name="Palsikar V.B."/>
            <person name="Mitreva M."/>
            <person name="Wilson R.K."/>
        </authorList>
    </citation>
    <scope>NUCLEOTIDE SEQUENCE [LARGE SCALE GENOMIC DNA]</scope>
    <source>
        <strain evidence="3 4">ATCC BAA-474</strain>
    </source>
</reference>
<name>U7VB06_9FUSO</name>